<dbReference type="PANTHER" id="PTHR43428">
    <property type="entry name" value="ARSENATE REDUCTASE"/>
    <property type="match status" value="1"/>
</dbReference>
<dbReference type="Proteomes" id="UP001152321">
    <property type="component" value="Unassembled WGS sequence"/>
</dbReference>
<proteinExistence type="predicted"/>
<dbReference type="InterPro" id="IPR036196">
    <property type="entry name" value="Ptyr_pPase_sf"/>
</dbReference>
<dbReference type="CDD" id="cd16345">
    <property type="entry name" value="LMWP_ArsC"/>
    <property type="match status" value="1"/>
</dbReference>
<gene>
    <name evidence="3" type="ORF">NWE73_17450</name>
</gene>
<dbReference type="RefSeq" id="WP_277579648.1">
    <property type="nucleotide sequence ID" value="NZ_JANRMI010000006.1"/>
</dbReference>
<protein>
    <submittedName>
        <fullName evidence="3">Arsenate reductase ArsC</fullName>
    </submittedName>
</protein>
<evidence type="ECO:0000313" key="4">
    <source>
        <dbReference type="Proteomes" id="UP001152321"/>
    </source>
</evidence>
<evidence type="ECO:0000256" key="1">
    <source>
        <dbReference type="ARBA" id="ARBA00022849"/>
    </source>
</evidence>
<keyword evidence="1" id="KW-0059">Arsenical resistance</keyword>
<evidence type="ECO:0000313" key="3">
    <source>
        <dbReference type="EMBL" id="MDG0818172.1"/>
    </source>
</evidence>
<comment type="caution">
    <text evidence="3">The sequence shown here is derived from an EMBL/GenBank/DDBJ whole genome shotgun (WGS) entry which is preliminary data.</text>
</comment>
<dbReference type="InterPro" id="IPR023485">
    <property type="entry name" value="Ptyr_pPase"/>
</dbReference>
<dbReference type="SMART" id="SM00226">
    <property type="entry name" value="LMWPc"/>
    <property type="match status" value="1"/>
</dbReference>
<dbReference type="PANTHER" id="PTHR43428:SF1">
    <property type="entry name" value="ARSENATE REDUCTASE"/>
    <property type="match status" value="1"/>
</dbReference>
<keyword evidence="4" id="KW-1185">Reference proteome</keyword>
<reference evidence="3" key="1">
    <citation type="submission" date="2022-08" db="EMBL/GenBank/DDBJ databases">
        <title>Novel Bdellovibrio Species Isolated from Svalbard: Designation Bdellovibrio svalbardensis.</title>
        <authorList>
            <person name="Mitchell R.J."/>
            <person name="Choi S.Y."/>
        </authorList>
    </citation>
    <scope>NUCLEOTIDE SEQUENCE</scope>
    <source>
        <strain evidence="3">PAP01</strain>
    </source>
</reference>
<dbReference type="SUPFAM" id="SSF52788">
    <property type="entry name" value="Phosphotyrosine protein phosphatases I"/>
    <property type="match status" value="1"/>
</dbReference>
<organism evidence="3 4">
    <name type="scientific">Bdellovibrio svalbardensis</name>
    <dbReference type="NCBI Taxonomy" id="2972972"/>
    <lineage>
        <taxon>Bacteria</taxon>
        <taxon>Pseudomonadati</taxon>
        <taxon>Bdellovibrionota</taxon>
        <taxon>Bdellovibrionia</taxon>
        <taxon>Bdellovibrionales</taxon>
        <taxon>Pseudobdellovibrionaceae</taxon>
        <taxon>Bdellovibrio</taxon>
    </lineage>
</organism>
<dbReference type="EMBL" id="JANRMI010000006">
    <property type="protein sequence ID" value="MDG0818172.1"/>
    <property type="molecule type" value="Genomic_DNA"/>
</dbReference>
<dbReference type="Gene3D" id="3.40.50.2300">
    <property type="match status" value="1"/>
</dbReference>
<name>A0ABT6DMS3_9BACT</name>
<sequence length="137" mass="15040">MKILFLCVANSARSQLAEGLAKDILGNSAEIESAGSQPSGQVQPYAIEVLKEIGIDISKNYSKFYGDLSPQFMADLDYVITLCAEEICPVLPSVKAQRIHWPIPDPAAAPENQKLEAFRSARNVIRAKLENFSQSPF</sequence>
<dbReference type="Pfam" id="PF01451">
    <property type="entry name" value="LMWPc"/>
    <property type="match status" value="1"/>
</dbReference>
<accession>A0ABT6DMS3</accession>
<evidence type="ECO:0000259" key="2">
    <source>
        <dbReference type="SMART" id="SM00226"/>
    </source>
</evidence>
<feature type="domain" description="Phosphotyrosine protein phosphatase I" evidence="2">
    <location>
        <begin position="1"/>
        <end position="135"/>
    </location>
</feature>